<name>M5FU42_DACPD</name>
<dbReference type="EMBL" id="JH795865">
    <property type="protein sequence ID" value="EJU01196.1"/>
    <property type="molecule type" value="Genomic_DNA"/>
</dbReference>
<keyword evidence="2" id="KW-1185">Reference proteome</keyword>
<evidence type="ECO:0000313" key="1">
    <source>
        <dbReference type="EMBL" id="EJU01196.1"/>
    </source>
</evidence>
<evidence type="ECO:0000313" key="2">
    <source>
        <dbReference type="Proteomes" id="UP000030653"/>
    </source>
</evidence>
<dbReference type="PANTHER" id="PTHR15020">
    <property type="entry name" value="FLAVIN REDUCTASE-RELATED"/>
    <property type="match status" value="1"/>
</dbReference>
<dbReference type="AlphaFoldDB" id="M5FU42"/>
<gene>
    <name evidence="1" type="ORF">DACRYDRAFT_116982</name>
</gene>
<dbReference type="PANTHER" id="PTHR15020:SF50">
    <property type="entry name" value="UPF0659 PROTEIN YMR090W"/>
    <property type="match status" value="1"/>
</dbReference>
<dbReference type="InterPro" id="IPR036291">
    <property type="entry name" value="NAD(P)-bd_dom_sf"/>
</dbReference>
<dbReference type="Gene3D" id="3.40.50.720">
    <property type="entry name" value="NAD(P)-binding Rossmann-like Domain"/>
    <property type="match status" value="1"/>
</dbReference>
<dbReference type="HOGENOM" id="CLU_066707_1_0_1"/>
<dbReference type="GeneID" id="63685358"/>
<dbReference type="OrthoDB" id="63935at2759"/>
<evidence type="ECO:0008006" key="3">
    <source>
        <dbReference type="Google" id="ProtNLM"/>
    </source>
</evidence>
<dbReference type="Proteomes" id="UP000030653">
    <property type="component" value="Unassembled WGS sequence"/>
</dbReference>
<organism evidence="1 2">
    <name type="scientific">Dacryopinax primogenitus (strain DJM 731)</name>
    <name type="common">Brown rot fungus</name>
    <dbReference type="NCBI Taxonomy" id="1858805"/>
    <lineage>
        <taxon>Eukaryota</taxon>
        <taxon>Fungi</taxon>
        <taxon>Dikarya</taxon>
        <taxon>Basidiomycota</taxon>
        <taxon>Agaricomycotina</taxon>
        <taxon>Dacrymycetes</taxon>
        <taxon>Dacrymycetales</taxon>
        <taxon>Dacrymycetaceae</taxon>
        <taxon>Dacryopinax</taxon>
    </lineage>
</organism>
<dbReference type="STRING" id="1858805.M5FU42"/>
<dbReference type="OMA" id="CLGVPWT"/>
<dbReference type="RefSeq" id="XP_040628093.1">
    <property type="nucleotide sequence ID" value="XM_040770296.1"/>
</dbReference>
<proteinExistence type="predicted"/>
<dbReference type="SUPFAM" id="SSF51735">
    <property type="entry name" value="NAD(P)-binding Rossmann-fold domains"/>
    <property type="match status" value="1"/>
</dbReference>
<protein>
    <recommendedName>
        <fullName evidence="3">NAD(P)-binding domain-containing protein</fullName>
    </recommendedName>
</protein>
<reference evidence="1 2" key="1">
    <citation type="journal article" date="2012" name="Science">
        <title>The Paleozoic origin of enzymatic lignin decomposition reconstructed from 31 fungal genomes.</title>
        <authorList>
            <person name="Floudas D."/>
            <person name="Binder M."/>
            <person name="Riley R."/>
            <person name="Barry K."/>
            <person name="Blanchette R.A."/>
            <person name="Henrissat B."/>
            <person name="Martinez A.T."/>
            <person name="Otillar R."/>
            <person name="Spatafora J.W."/>
            <person name="Yadav J.S."/>
            <person name="Aerts A."/>
            <person name="Benoit I."/>
            <person name="Boyd A."/>
            <person name="Carlson A."/>
            <person name="Copeland A."/>
            <person name="Coutinho P.M."/>
            <person name="de Vries R.P."/>
            <person name="Ferreira P."/>
            <person name="Findley K."/>
            <person name="Foster B."/>
            <person name="Gaskell J."/>
            <person name="Glotzer D."/>
            <person name="Gorecki P."/>
            <person name="Heitman J."/>
            <person name="Hesse C."/>
            <person name="Hori C."/>
            <person name="Igarashi K."/>
            <person name="Jurgens J.A."/>
            <person name="Kallen N."/>
            <person name="Kersten P."/>
            <person name="Kohler A."/>
            <person name="Kuees U."/>
            <person name="Kumar T.K.A."/>
            <person name="Kuo A."/>
            <person name="LaButti K."/>
            <person name="Larrondo L.F."/>
            <person name="Lindquist E."/>
            <person name="Ling A."/>
            <person name="Lombard V."/>
            <person name="Lucas S."/>
            <person name="Lundell T."/>
            <person name="Martin R."/>
            <person name="McLaughlin D.J."/>
            <person name="Morgenstern I."/>
            <person name="Morin E."/>
            <person name="Murat C."/>
            <person name="Nagy L.G."/>
            <person name="Nolan M."/>
            <person name="Ohm R.A."/>
            <person name="Patyshakuliyeva A."/>
            <person name="Rokas A."/>
            <person name="Ruiz-Duenas F.J."/>
            <person name="Sabat G."/>
            <person name="Salamov A."/>
            <person name="Samejima M."/>
            <person name="Schmutz J."/>
            <person name="Slot J.C."/>
            <person name="St John F."/>
            <person name="Stenlid J."/>
            <person name="Sun H."/>
            <person name="Sun S."/>
            <person name="Syed K."/>
            <person name="Tsang A."/>
            <person name="Wiebenga A."/>
            <person name="Young D."/>
            <person name="Pisabarro A."/>
            <person name="Eastwood D.C."/>
            <person name="Martin F."/>
            <person name="Cullen D."/>
            <person name="Grigoriev I.V."/>
            <person name="Hibbett D.S."/>
        </authorList>
    </citation>
    <scope>NUCLEOTIDE SEQUENCE [LARGE SCALE GENOMIC DNA]</scope>
    <source>
        <strain evidence="1 2">DJM-731 SS1</strain>
    </source>
</reference>
<accession>M5FU42</accession>
<sequence length="268" mass="29452">MSTQNVLFIGASRGCGFYAALPVLKAGRRATFLLRNPDTLTSNPEFQALTPEQQQNAILVKGDAYVRDDIVRAVDRAGEGMDTVVFSLGVRPSAWPKITWSRGIILDPSQPCARAIAILLSVLQDLNRPGLRLVIISTMGLGEKYKELPFLLRGLFYGWLLKDAHIDKEALEYLSLRSSKYPTPAHTPPEVAIPSSAASLRSDWLDELVIVRPALYTDGNEVPEKVRAAPVVKGSYTISRKDVGGFIARECLKGENKWIGENGVVLAY</sequence>